<dbReference type="Gene3D" id="1.25.40.530">
    <property type="entry name" value="MyTH4 domain"/>
    <property type="match status" value="1"/>
</dbReference>
<dbReference type="PROSITE" id="PS51016">
    <property type="entry name" value="MYTH4"/>
    <property type="match status" value="1"/>
</dbReference>
<dbReference type="Pfam" id="PF00784">
    <property type="entry name" value="MyTH4"/>
    <property type="match status" value="1"/>
</dbReference>
<dbReference type="InterPro" id="IPR000857">
    <property type="entry name" value="MyTH4_dom"/>
</dbReference>
<feature type="compositionally biased region" description="Basic and acidic residues" evidence="1">
    <location>
        <begin position="159"/>
        <end position="184"/>
    </location>
</feature>
<feature type="domain" description="MyTH4" evidence="3">
    <location>
        <begin position="675"/>
        <end position="841"/>
    </location>
</feature>
<feature type="compositionally biased region" description="Polar residues" evidence="1">
    <location>
        <begin position="126"/>
        <end position="136"/>
    </location>
</feature>
<dbReference type="FunFam" id="1.25.40.530:FF:000007">
    <property type="entry name" value="Rho GTPase-activating protein 39"/>
    <property type="match status" value="1"/>
</dbReference>
<feature type="compositionally biased region" description="Polar residues" evidence="1">
    <location>
        <begin position="96"/>
        <end position="116"/>
    </location>
</feature>
<feature type="compositionally biased region" description="Basic and acidic residues" evidence="1">
    <location>
        <begin position="240"/>
        <end position="250"/>
    </location>
</feature>
<dbReference type="PANTHER" id="PTHR45876:SF8">
    <property type="entry name" value="FI04035P"/>
    <property type="match status" value="1"/>
</dbReference>
<dbReference type="EMBL" id="LBMM01001994">
    <property type="protein sequence ID" value="KMQ95427.1"/>
    <property type="molecule type" value="Genomic_DNA"/>
</dbReference>
<feature type="compositionally biased region" description="Low complexity" evidence="1">
    <location>
        <begin position="378"/>
        <end position="393"/>
    </location>
</feature>
<feature type="region of interest" description="Disordered" evidence="1">
    <location>
        <begin position="51"/>
        <end position="199"/>
    </location>
</feature>
<feature type="compositionally biased region" description="Basic and acidic residues" evidence="1">
    <location>
        <begin position="444"/>
        <end position="454"/>
    </location>
</feature>
<evidence type="ECO:0000259" key="3">
    <source>
        <dbReference type="PROSITE" id="PS51016"/>
    </source>
</evidence>
<feature type="compositionally biased region" description="Low complexity" evidence="1">
    <location>
        <begin position="145"/>
        <end position="154"/>
    </location>
</feature>
<comment type="caution">
    <text evidence="4">The sequence shown here is derived from an EMBL/GenBank/DDBJ whole genome shotgun (WGS) entry which is preliminary data.</text>
</comment>
<proteinExistence type="predicted"/>
<evidence type="ECO:0000313" key="5">
    <source>
        <dbReference type="Proteomes" id="UP000036403"/>
    </source>
</evidence>
<reference evidence="4 5" key="1">
    <citation type="submission" date="2015-04" db="EMBL/GenBank/DDBJ databases">
        <title>Lasius niger genome sequencing.</title>
        <authorList>
            <person name="Konorov E.A."/>
            <person name="Nikitin M.A."/>
            <person name="Kirill M.V."/>
            <person name="Chang P."/>
        </authorList>
    </citation>
    <scope>NUCLEOTIDE SEQUENCE [LARGE SCALE GENOMIC DNA]</scope>
    <source>
        <tissue evidence="4">Whole</tissue>
    </source>
</reference>
<dbReference type="InterPro" id="IPR008936">
    <property type="entry name" value="Rho_GTPase_activation_prot"/>
</dbReference>
<dbReference type="GO" id="GO:0005856">
    <property type="term" value="C:cytoskeleton"/>
    <property type="evidence" value="ECO:0007669"/>
    <property type="project" value="InterPro"/>
</dbReference>
<feature type="compositionally biased region" description="Basic and acidic residues" evidence="1">
    <location>
        <begin position="328"/>
        <end position="345"/>
    </location>
</feature>
<feature type="compositionally biased region" description="Polar residues" evidence="1">
    <location>
        <begin position="589"/>
        <end position="600"/>
    </location>
</feature>
<feature type="compositionally biased region" description="Polar residues" evidence="1">
    <location>
        <begin position="540"/>
        <end position="550"/>
    </location>
</feature>
<dbReference type="Proteomes" id="UP000036403">
    <property type="component" value="Unassembled WGS sequence"/>
</dbReference>
<dbReference type="PROSITE" id="PS50238">
    <property type="entry name" value="RHOGAP"/>
    <property type="match status" value="1"/>
</dbReference>
<keyword evidence="5" id="KW-1185">Reference proteome</keyword>
<dbReference type="GO" id="GO:0007165">
    <property type="term" value="P:signal transduction"/>
    <property type="evidence" value="ECO:0007669"/>
    <property type="project" value="InterPro"/>
</dbReference>
<dbReference type="PANTHER" id="PTHR45876">
    <property type="entry name" value="FI04035P"/>
    <property type="match status" value="1"/>
</dbReference>
<protein>
    <submittedName>
        <fullName evidence="4">Rho gtpase-activating protein</fullName>
    </submittedName>
</protein>
<dbReference type="InterPro" id="IPR000198">
    <property type="entry name" value="RhoGAP_dom"/>
</dbReference>
<feature type="region of interest" description="Disordered" evidence="1">
    <location>
        <begin position="378"/>
        <end position="401"/>
    </location>
</feature>
<dbReference type="SMART" id="SM00324">
    <property type="entry name" value="RhoGAP"/>
    <property type="match status" value="1"/>
</dbReference>
<dbReference type="OrthoDB" id="437889at2759"/>
<feature type="region of interest" description="Disordered" evidence="1">
    <location>
        <begin position="577"/>
        <end position="600"/>
    </location>
</feature>
<name>A0A0J7KY01_LASNI</name>
<evidence type="ECO:0000259" key="2">
    <source>
        <dbReference type="PROSITE" id="PS50238"/>
    </source>
</evidence>
<dbReference type="FunFam" id="1.10.555.10:FF:000045">
    <property type="entry name" value="RhoGAP domain containing protein"/>
    <property type="match status" value="1"/>
</dbReference>
<dbReference type="GO" id="GO:0005096">
    <property type="term" value="F:GTPase activator activity"/>
    <property type="evidence" value="ECO:0007669"/>
    <property type="project" value="TreeGrafter"/>
</dbReference>
<dbReference type="Pfam" id="PF00620">
    <property type="entry name" value="RhoGAP"/>
    <property type="match status" value="1"/>
</dbReference>
<dbReference type="STRING" id="67767.A0A0J7KY01"/>
<dbReference type="SMART" id="SM00139">
    <property type="entry name" value="MyTH4"/>
    <property type="match status" value="1"/>
</dbReference>
<accession>A0A0J7KY01</accession>
<dbReference type="SUPFAM" id="SSF48350">
    <property type="entry name" value="GTPase activation domain, GAP"/>
    <property type="match status" value="1"/>
</dbReference>
<feature type="compositionally biased region" description="Low complexity" evidence="1">
    <location>
        <begin position="423"/>
        <end position="438"/>
    </location>
</feature>
<gene>
    <name evidence="4" type="ORF">RF55_4357</name>
</gene>
<feature type="region of interest" description="Disordered" evidence="1">
    <location>
        <begin position="413"/>
        <end position="473"/>
    </location>
</feature>
<dbReference type="PaxDb" id="67767-A0A0J7KY01"/>
<evidence type="ECO:0000313" key="4">
    <source>
        <dbReference type="EMBL" id="KMQ95427.1"/>
    </source>
</evidence>
<evidence type="ECO:0000256" key="1">
    <source>
        <dbReference type="SAM" id="MobiDB-lite"/>
    </source>
</evidence>
<feature type="region of interest" description="Disordered" evidence="1">
    <location>
        <begin position="305"/>
        <end position="359"/>
    </location>
</feature>
<sequence length="1054" mass="118791">MDDNYSRMEWVEIIEPRTKEHMYANLTTGECVWDPPPGVPVHHRHHDVPAARTRQHNHSQDSGRSSDSSVSHSRTSLESTGYRLLDSPHRHHHRSATQTPASTAQSSPRQHSSSGTLEARCHKSGTLESVKNQKSVSLGEPPPLGLSLSTSTPLFKKKTFSDPQREGRTGNFDLDKSKNGRESSRGSYGPEPSTSPYRDSLMESRVFRQEMPPYRPPEVQLSHSYKSQGEKYGSLMDSGNRYHRDREREMQQQQQQQQQHHRERQPQDGTGSIGRRHHGCSASLSEANVRDVYGAMLSERTDPAKSLGRAAGIHSGGNSTKQRGGLEAVERERERDRDRDKDYRRNTACNNSLDCVPQPLGRSYSFVQQQKQQQKLMQQQLHQQQQQQQQQQQVRRRERDDDAMHERYLMISQTHEQSRQRLSSNTSSSNSSNSSSNSAAGEETEGHVEGDDSKKKRSNGNPSPPPSPFYGNLLPDADHLLPLQHYILQQAKLSGCYKFGDPLLVEEGEDSLDEEGGRGEGIGGRGDDDSDDQFADDEAASNQGDSSSQEYLEDHYADLGNYDTAGLATYYTTADTLTRPQARPPSPPNIVSQTEARDSVVTTRQIPMPTVSSIPSICTTNVDNTDLDEARRDDSTGGGDIEKYAQDNLNLNCGRPKGLRLLFRKKFSVRDILSWSKDPIPQPMLAMVDGEKPLKREACNLFRLVQVYMGDRKANVGMTLDGVAMDIVNTAFTKPPLRDELYVQICRQTTENPRKESLRRGWELMAVCLAFVPPSATFEPYLEGYMNRHRDPNFQFPEVAKWPIHVQVSHYATVACRRLQRIGVHGKRQPRKATVEDIDQARIQIFRASMFGATLSEVMALQRDRFPLRELPWIQTTLTHQVLVRGGTLTEGIFRVSADADEVSALKSCLDRFEDGAILAVSQDAHAPASLLKLWVRELYEPLIPDSFYVECVSMRHDDPKASAAIVAALVDRLPDLNRRVLCHLIHFLQIFARSEVVVRTKMDANNLAMVMAPNVLRCTSQDPRVILENARKEMAFVRTLIESLDTTWVDDLH</sequence>
<dbReference type="AlphaFoldDB" id="A0A0J7KY01"/>
<feature type="compositionally biased region" description="Acidic residues" evidence="1">
    <location>
        <begin position="528"/>
        <end position="539"/>
    </location>
</feature>
<organism evidence="4 5">
    <name type="scientific">Lasius niger</name>
    <name type="common">Black garden ant</name>
    <dbReference type="NCBI Taxonomy" id="67767"/>
    <lineage>
        <taxon>Eukaryota</taxon>
        <taxon>Metazoa</taxon>
        <taxon>Ecdysozoa</taxon>
        <taxon>Arthropoda</taxon>
        <taxon>Hexapoda</taxon>
        <taxon>Insecta</taxon>
        <taxon>Pterygota</taxon>
        <taxon>Neoptera</taxon>
        <taxon>Endopterygota</taxon>
        <taxon>Hymenoptera</taxon>
        <taxon>Apocrita</taxon>
        <taxon>Aculeata</taxon>
        <taxon>Formicoidea</taxon>
        <taxon>Formicidae</taxon>
        <taxon>Formicinae</taxon>
        <taxon>Lasius</taxon>
        <taxon>Lasius</taxon>
    </lineage>
</organism>
<feature type="compositionally biased region" description="Low complexity" evidence="1">
    <location>
        <begin position="60"/>
        <end position="76"/>
    </location>
</feature>
<dbReference type="Gene3D" id="1.10.555.10">
    <property type="entry name" value="Rho GTPase activation protein"/>
    <property type="match status" value="1"/>
</dbReference>
<feature type="region of interest" description="Disordered" evidence="1">
    <location>
        <begin position="509"/>
        <end position="550"/>
    </location>
</feature>
<feature type="domain" description="Rho-GAP" evidence="2">
    <location>
        <begin position="853"/>
        <end position="1049"/>
    </location>
</feature>
<dbReference type="GO" id="GO:0005737">
    <property type="term" value="C:cytoplasm"/>
    <property type="evidence" value="ECO:0007669"/>
    <property type="project" value="TreeGrafter"/>
</dbReference>
<feature type="region of interest" description="Disordered" evidence="1">
    <location>
        <begin position="213"/>
        <end position="283"/>
    </location>
</feature>
<dbReference type="InterPro" id="IPR038185">
    <property type="entry name" value="MyTH4_dom_sf"/>
</dbReference>